<protein>
    <submittedName>
        <fullName evidence="1">Uncharacterized protein</fullName>
    </submittedName>
</protein>
<reference evidence="2" key="1">
    <citation type="submission" date="2023-06" db="EMBL/GenBank/DDBJ databases">
        <title>Identification and characterization of horizontal gene transfer across gut microbiota members of farm animals based on homology search.</title>
        <authorList>
            <person name="Zeman M."/>
            <person name="Kubasova T."/>
            <person name="Jahodarova E."/>
            <person name="Nykrynova M."/>
            <person name="Rychlik I."/>
        </authorList>
    </citation>
    <scope>NUCLEOTIDE SEQUENCE [LARGE SCALE GENOMIC DNA]</scope>
    <source>
        <strain evidence="2">161_Gplus</strain>
    </source>
</reference>
<dbReference type="EMBL" id="JAUDDW010000002">
    <property type="protein sequence ID" value="MDM8265809.1"/>
    <property type="molecule type" value="Genomic_DNA"/>
</dbReference>
<reference evidence="1 2" key="2">
    <citation type="submission" date="2023-06" db="EMBL/GenBank/DDBJ databases">
        <authorList>
            <person name="Zeman M."/>
            <person name="Kubasova T."/>
            <person name="Jahodarova E."/>
            <person name="Nykrynova M."/>
            <person name="Rychlik I."/>
        </authorList>
    </citation>
    <scope>NUCLEOTIDE SEQUENCE [LARGE SCALE GENOMIC DNA]</scope>
    <source>
        <strain evidence="1 2">161_Gplus</strain>
    </source>
</reference>
<dbReference type="Proteomes" id="UP001529343">
    <property type="component" value="Unassembled WGS sequence"/>
</dbReference>
<proteinExistence type="predicted"/>
<comment type="caution">
    <text evidence="1">The sequence shown here is derived from an EMBL/GenBank/DDBJ whole genome shotgun (WGS) entry which is preliminary data.</text>
</comment>
<name>A0ABT7UVW6_9LACO</name>
<organism evidence="1 2">
    <name type="scientific">Limosilactobacillus pontis</name>
    <dbReference type="NCBI Taxonomy" id="35787"/>
    <lineage>
        <taxon>Bacteria</taxon>
        <taxon>Bacillati</taxon>
        <taxon>Bacillota</taxon>
        <taxon>Bacilli</taxon>
        <taxon>Lactobacillales</taxon>
        <taxon>Lactobacillaceae</taxon>
        <taxon>Limosilactobacillus</taxon>
    </lineage>
</organism>
<dbReference type="RefSeq" id="WP_289585689.1">
    <property type="nucleotide sequence ID" value="NZ_JAUDDW010000002.1"/>
</dbReference>
<keyword evidence="2" id="KW-1185">Reference proteome</keyword>
<gene>
    <name evidence="1" type="ORF">QUW44_01300</name>
</gene>
<accession>A0ABT7UVW6</accession>
<sequence>MEDHSLKLLGGVTDKRCTHVTGPAPTMRVSGFLLLGGVTIRELPQAAASPAS</sequence>
<evidence type="ECO:0000313" key="2">
    <source>
        <dbReference type="Proteomes" id="UP001529343"/>
    </source>
</evidence>
<evidence type="ECO:0000313" key="1">
    <source>
        <dbReference type="EMBL" id="MDM8265809.1"/>
    </source>
</evidence>